<dbReference type="GO" id="GO:0004197">
    <property type="term" value="F:cysteine-type endopeptidase activity"/>
    <property type="evidence" value="ECO:0007669"/>
    <property type="project" value="InterPro"/>
</dbReference>
<evidence type="ECO:0000313" key="5">
    <source>
        <dbReference type="EMBL" id="MQW33415.1"/>
    </source>
</evidence>
<dbReference type="SUPFAM" id="SSF48452">
    <property type="entry name" value="TPR-like"/>
    <property type="match status" value="1"/>
</dbReference>
<dbReference type="PANTHER" id="PTHR44858:SF1">
    <property type="entry name" value="UDP-N-ACETYLGLUCOSAMINE--PEPTIDE N-ACETYLGLUCOSAMINYLTRANSFERASE SPINDLY-RELATED"/>
    <property type="match status" value="1"/>
</dbReference>
<accession>A0AAW9TMY4</accession>
<evidence type="ECO:0000256" key="1">
    <source>
        <dbReference type="ARBA" id="ARBA00022737"/>
    </source>
</evidence>
<dbReference type="InterPro" id="IPR018247">
    <property type="entry name" value="EF_Hand_1_Ca_BS"/>
</dbReference>
<dbReference type="InterPro" id="IPR019734">
    <property type="entry name" value="TPR_rpt"/>
</dbReference>
<dbReference type="Gene3D" id="1.25.40.10">
    <property type="entry name" value="Tetratricopeptide repeat domain"/>
    <property type="match status" value="2"/>
</dbReference>
<dbReference type="InterPro" id="IPR029030">
    <property type="entry name" value="Caspase-like_dom_sf"/>
</dbReference>
<keyword evidence="2 3" id="KW-0802">TPR repeat</keyword>
<dbReference type="Proteomes" id="UP000429484">
    <property type="component" value="Unassembled WGS sequence"/>
</dbReference>
<dbReference type="InterPro" id="IPR050498">
    <property type="entry name" value="Ycf3"/>
</dbReference>
<dbReference type="PANTHER" id="PTHR44858">
    <property type="entry name" value="TETRATRICOPEPTIDE REPEAT PROTEIN 6"/>
    <property type="match status" value="1"/>
</dbReference>
<keyword evidence="1" id="KW-0677">Repeat</keyword>
<reference evidence="5 6" key="1">
    <citation type="journal article" date="2013" name="Genome Biol.">
        <title>Comparative genomics of the core and accessory genomes of 48 Sinorhizobium strains comprising five genospecies.</title>
        <authorList>
            <person name="Sugawara M."/>
            <person name="Epstein B."/>
            <person name="Badgley B.D."/>
            <person name="Unno T."/>
            <person name="Xu L."/>
            <person name="Reese J."/>
            <person name="Gyaneshwar P."/>
            <person name="Denny R."/>
            <person name="Mudge J."/>
            <person name="Bharti A.K."/>
            <person name="Farmer A.D."/>
            <person name="May G.D."/>
            <person name="Woodward J.E."/>
            <person name="Medigue C."/>
            <person name="Vallenet D."/>
            <person name="Lajus A."/>
            <person name="Rouy Z."/>
            <person name="Martinez-Vaz B."/>
            <person name="Tiffin P."/>
            <person name="Young N.D."/>
            <person name="Sadowsky M.J."/>
        </authorList>
    </citation>
    <scope>NUCLEOTIDE SEQUENCE [LARGE SCALE GENOMIC DNA]</scope>
    <source>
        <strain evidence="5 6">N6B1</strain>
    </source>
</reference>
<dbReference type="Pfam" id="PF13432">
    <property type="entry name" value="TPR_16"/>
    <property type="match status" value="1"/>
</dbReference>
<dbReference type="SUPFAM" id="SSF50969">
    <property type="entry name" value="YVTN repeat-like/Quinoprotein amine dehydrogenase"/>
    <property type="match status" value="1"/>
</dbReference>
<comment type="caution">
    <text evidence="5">The sequence shown here is derived from an EMBL/GenBank/DDBJ whole genome shotgun (WGS) entry which is preliminary data.</text>
</comment>
<feature type="domain" description="Peptidase C14 caspase" evidence="4">
    <location>
        <begin position="1170"/>
        <end position="1405"/>
    </location>
</feature>
<feature type="repeat" description="TPR" evidence="3">
    <location>
        <begin position="157"/>
        <end position="190"/>
    </location>
</feature>
<dbReference type="Gene3D" id="3.40.50.1460">
    <property type="match status" value="1"/>
</dbReference>
<dbReference type="Pfam" id="PF07719">
    <property type="entry name" value="TPR_2"/>
    <property type="match status" value="1"/>
</dbReference>
<dbReference type="SMART" id="SM00028">
    <property type="entry name" value="TPR"/>
    <property type="match status" value="5"/>
</dbReference>
<evidence type="ECO:0000256" key="2">
    <source>
        <dbReference type="ARBA" id="ARBA00022803"/>
    </source>
</evidence>
<dbReference type="EMBL" id="WISR01000115">
    <property type="protein sequence ID" value="MQW33415.1"/>
    <property type="molecule type" value="Genomic_DNA"/>
</dbReference>
<dbReference type="GO" id="GO:0006508">
    <property type="term" value="P:proteolysis"/>
    <property type="evidence" value="ECO:0007669"/>
    <property type="project" value="InterPro"/>
</dbReference>
<evidence type="ECO:0000313" key="6">
    <source>
        <dbReference type="Proteomes" id="UP000429484"/>
    </source>
</evidence>
<dbReference type="InterPro" id="IPR011990">
    <property type="entry name" value="TPR-like_helical_dom_sf"/>
</dbReference>
<dbReference type="InterPro" id="IPR013105">
    <property type="entry name" value="TPR_2"/>
</dbReference>
<dbReference type="InterPro" id="IPR011044">
    <property type="entry name" value="Quino_amine_DH_bsu"/>
</dbReference>
<evidence type="ECO:0000256" key="3">
    <source>
        <dbReference type="PROSITE-ProRule" id="PRU00339"/>
    </source>
</evidence>
<gene>
    <name evidence="5" type="ORF">GHK53_11510</name>
</gene>
<dbReference type="PROSITE" id="PS00018">
    <property type="entry name" value="EF_HAND_1"/>
    <property type="match status" value="1"/>
</dbReference>
<dbReference type="InterPro" id="IPR011600">
    <property type="entry name" value="Pept_C14_caspase"/>
</dbReference>
<name>A0AAW9TMY4_RHIML</name>
<dbReference type="SUPFAM" id="SSF52129">
    <property type="entry name" value="Caspase-like"/>
    <property type="match status" value="1"/>
</dbReference>
<evidence type="ECO:0000259" key="4">
    <source>
        <dbReference type="Pfam" id="PF00656"/>
    </source>
</evidence>
<sequence length="1409" mass="151871">MTTDGAHSGLRSRRCSSILSATLVLFFLIASAPARSASHASVPFSATTTLQLASQSETSAAQKACRNAKAAKATVKACSKALDENPSLVWALVKRGNARLNSGDVTGSINDAEQAIKLDPRQANGHILRARIHVEQGYLADVKDIAQLALSLTPNSAVAHYYLALSLDRTGEFLEAEEAINRALELEPTNTDFKVLRARLVLRRDEDTDAALAEIDDAISREPDNARHHVHRGTLLWQIREPEEALAAAETALSLDGRLADAYGLRGKLLYDAGYVTEALADIKEALRLKPGLFEAAQLREIILAQARPKAVGASCDPSEEEEANALAESKFVIDATAARVGKAISLAWHTPPPSLRPGSPTYVVVLMPEEVRLAGSGFFGLAPGATGPYDMKYGRSKLRAIVPLHVANAPRSGIVTILPYRAGPLVLEWSIIQISSCGESKITASESASVDVEPGIPELVVRDEFATTNPISVITTTQRPYAAIAYPEFVEVVDKSTGETILQTPGTDPDFSPTGRFLVTGTPEADFYDVFDLVAARKLGRFHGLGLYWSDRDSFLFLDSLTFGEVSIVRTLHGERYQPRDSVVSMRKRYDDESAVKVEANEDIGPLSGASGLFVTGSTAWALELSVEAGIVALRNTWMENVWRDPDEVARELKAAPPEDDRHSGYVVDLTRTQANRRLNKKDLDALLARDYHIRAAILGWNVHGPLYQALIASGPSDIRTVPYFSQEEEIPEHTSPQEDTEGYYRTRGALSLATANINPLALISVAGARLKHLPAKKVERLRSGEDNDRLDAVSLELKNVIPKSAATIGEPSPAGIDNTPPFPDPSVPLDEPIALDLRAPGRDLWRSRAADVDFWLTQSVGSGRLAHSYQLSMIARGRDGIVRHADLLADAGEYLTKKEGKDRSDAFELFSLGDARGSLDETFNTPSAVTIFGDRYLMIATQPVPHLIAFDMREWRIVCAIPEPRNASNITSVAMHADLRHITQINKNGYIEVYSCAEQSSVLSGLYVDGELVVSDRSGNFEGSDDAAEYIELKIPGLPGRHLLSQFSGVLRRDGIAKRVLSGEKIAAAPRLDPPSLAVRLGDKRDKITFTVVARSNVGLQKISVYAGGRSVANYDTSGMMAELAVPVTIAGNSGIVTFVATDKAGIMSAPVEIVLSDYSAKRVGKLFAIAVGVNTYKGMPNSDLKFSVADAKRVVEIAKSTNLYRQRSITALLDGAASSASIISSIKAAVDKAGVDDTILVSFAGHGLVATDRSLRLALSDTNLEDLVATSLSFDDVLSALKGSRARVVVFLDVCHGGVANRSTVASNDIAASILTTASGSGIVILSASKGRQYSEETSLLRGGRFSTAIESTLGKNRTLADSDQNGRISLRELYRAVKASVASGSDGRQTPWIARNQVFGDFDLF</sequence>
<dbReference type="PROSITE" id="PS50005">
    <property type="entry name" value="TPR"/>
    <property type="match status" value="2"/>
</dbReference>
<organism evidence="5 6">
    <name type="scientific">Rhizobium meliloti</name>
    <name type="common">Ensifer meliloti</name>
    <name type="synonym">Sinorhizobium meliloti</name>
    <dbReference type="NCBI Taxonomy" id="382"/>
    <lineage>
        <taxon>Bacteria</taxon>
        <taxon>Pseudomonadati</taxon>
        <taxon>Pseudomonadota</taxon>
        <taxon>Alphaproteobacteria</taxon>
        <taxon>Hyphomicrobiales</taxon>
        <taxon>Rhizobiaceae</taxon>
        <taxon>Sinorhizobium/Ensifer group</taxon>
        <taxon>Sinorhizobium</taxon>
    </lineage>
</organism>
<protein>
    <submittedName>
        <fullName evidence="5">Tetratricopeptide repeat protein</fullName>
    </submittedName>
</protein>
<proteinExistence type="predicted"/>
<feature type="repeat" description="TPR" evidence="3">
    <location>
        <begin position="260"/>
        <end position="293"/>
    </location>
</feature>
<dbReference type="Pfam" id="PF00656">
    <property type="entry name" value="Peptidase_C14"/>
    <property type="match status" value="1"/>
</dbReference>